<feature type="non-terminal residue" evidence="1">
    <location>
        <position position="1"/>
    </location>
</feature>
<protein>
    <recommendedName>
        <fullName evidence="2">DUF115 domain-containing protein</fullName>
    </recommendedName>
</protein>
<dbReference type="EMBL" id="LAZR01056735">
    <property type="protein sequence ID" value="KKK73562.1"/>
    <property type="molecule type" value="Genomic_DNA"/>
</dbReference>
<gene>
    <name evidence="1" type="ORF">LCGC14_2892570</name>
</gene>
<comment type="caution">
    <text evidence="1">The sequence shown here is derived from an EMBL/GenBank/DDBJ whole genome shotgun (WGS) entry which is preliminary data.</text>
</comment>
<accession>A0A0F8XWS8</accession>
<dbReference type="AlphaFoldDB" id="A0A0F8XWS8"/>
<sequence length="167" mass="18899">FLSPQCHPKVFDACEGRDVTVFHIMTFQEVEYAMLYAHYGDNFKCVPGGSTVGLRAISLVWYLGFRLMHLFGFDSCYAPDGRHHAYDQPWNDGEGSTDMYAELKTSAGTDAIKKFRCSSWQAHQVEQFFAFLKKNGDQFKLNIHGEGLLATMMNTGAKLHLQSVKET</sequence>
<name>A0A0F8XWS8_9ZZZZ</name>
<organism evidence="1">
    <name type="scientific">marine sediment metagenome</name>
    <dbReference type="NCBI Taxonomy" id="412755"/>
    <lineage>
        <taxon>unclassified sequences</taxon>
        <taxon>metagenomes</taxon>
        <taxon>ecological metagenomes</taxon>
    </lineage>
</organism>
<proteinExistence type="predicted"/>
<evidence type="ECO:0000313" key="1">
    <source>
        <dbReference type="EMBL" id="KKK73562.1"/>
    </source>
</evidence>
<reference evidence="1" key="1">
    <citation type="journal article" date="2015" name="Nature">
        <title>Complex archaea that bridge the gap between prokaryotes and eukaryotes.</title>
        <authorList>
            <person name="Spang A."/>
            <person name="Saw J.H."/>
            <person name="Jorgensen S.L."/>
            <person name="Zaremba-Niedzwiedzka K."/>
            <person name="Martijn J."/>
            <person name="Lind A.E."/>
            <person name="van Eijk R."/>
            <person name="Schleper C."/>
            <person name="Guy L."/>
            <person name="Ettema T.J."/>
        </authorList>
    </citation>
    <scope>NUCLEOTIDE SEQUENCE</scope>
</reference>
<evidence type="ECO:0008006" key="2">
    <source>
        <dbReference type="Google" id="ProtNLM"/>
    </source>
</evidence>